<dbReference type="GO" id="GO:0005886">
    <property type="term" value="C:plasma membrane"/>
    <property type="evidence" value="ECO:0007669"/>
    <property type="project" value="UniProtKB-SubCell"/>
</dbReference>
<dbReference type="InterPro" id="IPR007272">
    <property type="entry name" value="Sulf_transp_TsuA/YedE"/>
</dbReference>
<comment type="subcellular location">
    <subcellularLocation>
        <location evidence="1">Cell inner membrane</location>
        <topology evidence="1">Multi-pass membrane protein</topology>
    </subcellularLocation>
</comment>
<feature type="transmembrane region" description="Helical" evidence="8">
    <location>
        <begin position="340"/>
        <end position="359"/>
    </location>
</feature>
<gene>
    <name evidence="9" type="ORF">GALL_145520</name>
</gene>
<reference evidence="9" key="1">
    <citation type="submission" date="2016-10" db="EMBL/GenBank/DDBJ databases">
        <title>Sequence of Gallionella enrichment culture.</title>
        <authorList>
            <person name="Poehlein A."/>
            <person name="Muehling M."/>
            <person name="Daniel R."/>
        </authorList>
    </citation>
    <scope>NUCLEOTIDE SEQUENCE</scope>
</reference>
<keyword evidence="5 8" id="KW-0812">Transmembrane</keyword>
<accession>A0A1J5SGV6</accession>
<evidence type="ECO:0000256" key="7">
    <source>
        <dbReference type="ARBA" id="ARBA00023136"/>
    </source>
</evidence>
<evidence type="ECO:0000256" key="2">
    <source>
        <dbReference type="ARBA" id="ARBA00022448"/>
    </source>
</evidence>
<dbReference type="Pfam" id="PF04143">
    <property type="entry name" value="Sulf_transp"/>
    <property type="match status" value="1"/>
</dbReference>
<protein>
    <submittedName>
        <fullName evidence="9">Putative inner membrane protein</fullName>
    </submittedName>
</protein>
<organism evidence="9">
    <name type="scientific">mine drainage metagenome</name>
    <dbReference type="NCBI Taxonomy" id="410659"/>
    <lineage>
        <taxon>unclassified sequences</taxon>
        <taxon>metagenomes</taxon>
        <taxon>ecological metagenomes</taxon>
    </lineage>
</organism>
<keyword evidence="3" id="KW-1003">Cell membrane</keyword>
<feature type="transmembrane region" description="Helical" evidence="8">
    <location>
        <begin position="6"/>
        <end position="25"/>
    </location>
</feature>
<dbReference type="EMBL" id="MLJW01000067">
    <property type="protein sequence ID" value="OIR03280.1"/>
    <property type="molecule type" value="Genomic_DNA"/>
</dbReference>
<evidence type="ECO:0000256" key="1">
    <source>
        <dbReference type="ARBA" id="ARBA00004429"/>
    </source>
</evidence>
<dbReference type="PANTHER" id="PTHR30574:SF1">
    <property type="entry name" value="SULPHUR TRANSPORT DOMAIN-CONTAINING PROTEIN"/>
    <property type="match status" value="1"/>
</dbReference>
<proteinExistence type="predicted"/>
<feature type="transmembrane region" description="Helical" evidence="8">
    <location>
        <begin position="312"/>
        <end position="334"/>
    </location>
</feature>
<keyword evidence="6 8" id="KW-1133">Transmembrane helix</keyword>
<evidence type="ECO:0000256" key="3">
    <source>
        <dbReference type="ARBA" id="ARBA00022475"/>
    </source>
</evidence>
<feature type="transmembrane region" description="Helical" evidence="8">
    <location>
        <begin position="269"/>
        <end position="291"/>
    </location>
</feature>
<evidence type="ECO:0000256" key="6">
    <source>
        <dbReference type="ARBA" id="ARBA00022989"/>
    </source>
</evidence>
<evidence type="ECO:0000256" key="5">
    <source>
        <dbReference type="ARBA" id="ARBA00022692"/>
    </source>
</evidence>
<keyword evidence="2" id="KW-0813">Transport</keyword>
<keyword evidence="4" id="KW-0997">Cell inner membrane</keyword>
<feature type="transmembrane region" description="Helical" evidence="8">
    <location>
        <begin position="206"/>
        <end position="228"/>
    </location>
</feature>
<comment type="caution">
    <text evidence="9">The sequence shown here is derived from an EMBL/GenBank/DDBJ whole genome shotgun (WGS) entry which is preliminary data.</text>
</comment>
<evidence type="ECO:0000256" key="8">
    <source>
        <dbReference type="SAM" id="Phobius"/>
    </source>
</evidence>
<name>A0A1J5SGV6_9ZZZZ</name>
<evidence type="ECO:0000256" key="4">
    <source>
        <dbReference type="ARBA" id="ARBA00022519"/>
    </source>
</evidence>
<evidence type="ECO:0000313" key="9">
    <source>
        <dbReference type="EMBL" id="OIR03280.1"/>
    </source>
</evidence>
<feature type="transmembrane region" description="Helical" evidence="8">
    <location>
        <begin position="118"/>
        <end position="139"/>
    </location>
</feature>
<keyword evidence="7 8" id="KW-0472">Membrane</keyword>
<feature type="transmembrane region" description="Helical" evidence="8">
    <location>
        <begin position="50"/>
        <end position="70"/>
    </location>
</feature>
<sequence>MDASVLVKTIVWWGLGLGTVFGFIANKTNFCTMGAVSDVVNMGHWGRMRAWLLAIAVAMIGTNLLVYLGYLDLSKTIYTGNSFPWLAYIAGGLCFGVGMTLASGCGNKTLVRIGGGNLRSVVVFIFMGFAALVTLRGILGAFRVKFLLAPAVSIQLDHGQTLSAFLSGIGGLSPETLQLAIACVIGLAILIFVFKDKKSRQSTDNNLAGLIIGLIVVGGWFVTGHLGFGENPDTLEMTYLGTNSHLAESMSFIAPTAYTLEYWAYWTDISTIVTFGVATIFGVGIGSFLYAMITKSFRWEAFSSPQDMFYHIIGATLMGFGGVTAMGCTIGQGITGVSTLSLGSFLALISIVIGSSITMKIQYAIISREN</sequence>
<feature type="transmembrane region" description="Helical" evidence="8">
    <location>
        <begin position="176"/>
        <end position="194"/>
    </location>
</feature>
<dbReference type="PANTHER" id="PTHR30574">
    <property type="entry name" value="INNER MEMBRANE PROTEIN YEDE"/>
    <property type="match status" value="1"/>
</dbReference>
<feature type="transmembrane region" description="Helical" evidence="8">
    <location>
        <begin position="85"/>
        <end position="106"/>
    </location>
</feature>
<dbReference type="AlphaFoldDB" id="A0A1J5SGV6"/>